<dbReference type="InterPro" id="IPR011990">
    <property type="entry name" value="TPR-like_helical_dom_sf"/>
</dbReference>
<evidence type="ECO:0000313" key="2">
    <source>
        <dbReference type="EMBL" id="HCT57068.1"/>
    </source>
</evidence>
<feature type="chain" id="PRO_5017542547" evidence="1">
    <location>
        <begin position="35"/>
        <end position="606"/>
    </location>
</feature>
<keyword evidence="1" id="KW-0732">Signal</keyword>
<organism evidence="2 3">
    <name type="scientific">Gemmatimonas aurantiaca</name>
    <dbReference type="NCBI Taxonomy" id="173480"/>
    <lineage>
        <taxon>Bacteria</taxon>
        <taxon>Pseudomonadati</taxon>
        <taxon>Gemmatimonadota</taxon>
        <taxon>Gemmatimonadia</taxon>
        <taxon>Gemmatimonadales</taxon>
        <taxon>Gemmatimonadaceae</taxon>
        <taxon>Gemmatimonas</taxon>
    </lineage>
</organism>
<dbReference type="SUPFAM" id="SSF48452">
    <property type="entry name" value="TPR-like"/>
    <property type="match status" value="1"/>
</dbReference>
<name>A0A3D4V8V7_9BACT</name>
<dbReference type="Proteomes" id="UP000264071">
    <property type="component" value="Unassembled WGS sequence"/>
</dbReference>
<proteinExistence type="predicted"/>
<dbReference type="AlphaFoldDB" id="A0A3D4V8V7"/>
<accession>A0A3D4V8V7</accession>
<reference evidence="2 3" key="1">
    <citation type="journal article" date="2018" name="Nat. Biotechnol.">
        <title>A standardized bacterial taxonomy based on genome phylogeny substantially revises the tree of life.</title>
        <authorList>
            <person name="Parks D.H."/>
            <person name="Chuvochina M."/>
            <person name="Waite D.W."/>
            <person name="Rinke C."/>
            <person name="Skarshewski A."/>
            <person name="Chaumeil P.A."/>
            <person name="Hugenholtz P."/>
        </authorList>
    </citation>
    <scope>NUCLEOTIDE SEQUENCE [LARGE SCALE GENOMIC DNA]</scope>
    <source>
        <strain evidence="2">UBA8844</strain>
    </source>
</reference>
<comment type="caution">
    <text evidence="2">The sequence shown here is derived from an EMBL/GenBank/DDBJ whole genome shotgun (WGS) entry which is preliminary data.</text>
</comment>
<dbReference type="PROSITE" id="PS51257">
    <property type="entry name" value="PROKAR_LIPOPROTEIN"/>
    <property type="match status" value="1"/>
</dbReference>
<evidence type="ECO:0000313" key="3">
    <source>
        <dbReference type="Proteomes" id="UP000264071"/>
    </source>
</evidence>
<dbReference type="InterPro" id="IPR006311">
    <property type="entry name" value="TAT_signal"/>
</dbReference>
<protein>
    <submittedName>
        <fullName evidence="2">Uncharacterized protein</fullName>
    </submittedName>
</protein>
<gene>
    <name evidence="2" type="ORF">DGD08_07610</name>
</gene>
<dbReference type="Gene3D" id="1.25.40.10">
    <property type="entry name" value="Tetratricopeptide repeat domain"/>
    <property type="match status" value="2"/>
</dbReference>
<dbReference type="EMBL" id="DPIY01000006">
    <property type="protein sequence ID" value="HCT57068.1"/>
    <property type="molecule type" value="Genomic_DNA"/>
</dbReference>
<evidence type="ECO:0000256" key="1">
    <source>
        <dbReference type="SAM" id="SignalP"/>
    </source>
</evidence>
<feature type="signal peptide" evidence="1">
    <location>
        <begin position="1"/>
        <end position="34"/>
    </location>
</feature>
<dbReference type="PROSITE" id="PS51318">
    <property type="entry name" value="TAT"/>
    <property type="match status" value="1"/>
</dbReference>
<sequence length="606" mass="64822">MSARRNEPARRRGLALGACVALALAAACATPVLAQSGGTATATFSAADTTDALSRAMDAEDKGEFKRAGTAYREVLQKALSVTQIDGDRIALAMLGFERVMSEQGQLDSIVPLAERVLQFRPTDPTARTVLLRTLTSMARDDDARAAFLGWRRASPGDAAPYREYARLLLQRGRTLAADSILGDAARLLGRNAALSGETAQLNVSLGRWEAAARSYRDALTNQPWLETAGVYGLQRTPVAARDSVRAVLAADPASLRPRRLLASLESAWGEPRRAWAALSVLPPDDSTLAAWREFGEHAEQASSWLVARDAWSAIFARNAGSLEAQRRAADAALRAGDAAGALTLLRAPSTAEERARKQALLGLEIAALGELGRMADAQALLDREGKALDLTTRAAIARPLVMGWLRAGDLPRARTAMAGTDLEEDDEMVGWIALYDGDLATARKRLVRAASQRTELVDALGLLARIRLDRSPTLGAAFLAIARRDSAKAATMLVTLADSVGQAAPAVLAHAARLMPPNNAPKLWDRIVREYPKSPEAPESLLAWARVLRDAGDRPGAIAKLEQMLVEYTNSALAPQGRRELERLKGQVPPAGSAGSTLAPVSRFP</sequence>